<dbReference type="InterPro" id="IPR019734">
    <property type="entry name" value="TPR_rpt"/>
</dbReference>
<organism evidence="1 2">
    <name type="scientific">Spirosoma taeanense</name>
    <dbReference type="NCBI Taxonomy" id="2735870"/>
    <lineage>
        <taxon>Bacteria</taxon>
        <taxon>Pseudomonadati</taxon>
        <taxon>Bacteroidota</taxon>
        <taxon>Cytophagia</taxon>
        <taxon>Cytophagales</taxon>
        <taxon>Cytophagaceae</taxon>
        <taxon>Spirosoma</taxon>
    </lineage>
</organism>
<sequence length="428" mass="48931">MSFIATSPLSQRIAVLERHWQAFRRRPQTLCRWVFAPSEDWLLLLFLQEQAGINAVSNDIFITLRTPLQSWQTYFEQVFIELTELVQHDQTLLNQHGLSVDVSVDSNWVGLDAVSRLVKYLYLFIRKLSAYTDGALVLCLLPDSINSDTTLEPVLTALLQRNLPPDLRLLVSDTVGVERLARVCNRFRTNCYSTTVDMQLQKVTRQLAALGPPTSPDVKFRQWHAELTNALYQRNLQDVQYFANNCLLICSQENWTTLGGSVQLSVAYAYTDHHRFEEALTCYNQVIEQMEQLYQDGDVASGQLSIMAWLGAGGIYNKLRQRPRAIDYYQRASDRAEALQDWLLAIESCRRLSIAHAEAGNTKASEACYQRLFNLASNLPPTQRSAARLTEIGTLYWQQLATAARRHKADEQLVQLLGPNWRRTSDNR</sequence>
<dbReference type="SUPFAM" id="SSF48452">
    <property type="entry name" value="TPR-like"/>
    <property type="match status" value="1"/>
</dbReference>
<dbReference type="Gene3D" id="1.25.40.10">
    <property type="entry name" value="Tetratricopeptide repeat domain"/>
    <property type="match status" value="1"/>
</dbReference>
<dbReference type="AlphaFoldDB" id="A0A6M5YE99"/>
<dbReference type="EMBL" id="CP053435">
    <property type="protein sequence ID" value="QJW91636.1"/>
    <property type="molecule type" value="Genomic_DNA"/>
</dbReference>
<reference evidence="1 2" key="1">
    <citation type="submission" date="2020-05" db="EMBL/GenBank/DDBJ databases">
        <title>Genome sequencing of Spirosoma sp. TS118.</title>
        <authorList>
            <person name="Lee J.-H."/>
            <person name="Jeong S."/>
            <person name="Zhao L."/>
            <person name="Jung J.-H."/>
            <person name="Kim M.-K."/>
            <person name="Lim S."/>
        </authorList>
    </citation>
    <scope>NUCLEOTIDE SEQUENCE [LARGE SCALE GENOMIC DNA]</scope>
    <source>
        <strain evidence="1 2">TS118</strain>
    </source>
</reference>
<keyword evidence="2" id="KW-1185">Reference proteome</keyword>
<proteinExistence type="predicted"/>
<dbReference type="RefSeq" id="WP_171741483.1">
    <property type="nucleotide sequence ID" value="NZ_CP053435.1"/>
</dbReference>
<dbReference type="InterPro" id="IPR011990">
    <property type="entry name" value="TPR-like_helical_dom_sf"/>
</dbReference>
<name>A0A6M5YE99_9BACT</name>
<protein>
    <submittedName>
        <fullName evidence="1">Tetratricopeptide repeat protein</fullName>
    </submittedName>
</protein>
<dbReference type="SMART" id="SM00028">
    <property type="entry name" value="TPR"/>
    <property type="match status" value="3"/>
</dbReference>
<evidence type="ECO:0000313" key="2">
    <source>
        <dbReference type="Proteomes" id="UP000502756"/>
    </source>
</evidence>
<dbReference type="Proteomes" id="UP000502756">
    <property type="component" value="Chromosome"/>
</dbReference>
<gene>
    <name evidence="1" type="ORF">HNV11_20745</name>
</gene>
<accession>A0A6M5YE99</accession>
<evidence type="ECO:0000313" key="1">
    <source>
        <dbReference type="EMBL" id="QJW91636.1"/>
    </source>
</evidence>
<dbReference type="KEGG" id="stae:HNV11_20745"/>